<feature type="compositionally biased region" description="Basic and acidic residues" evidence="1">
    <location>
        <begin position="809"/>
        <end position="828"/>
    </location>
</feature>
<keyword evidence="4" id="KW-1185">Reference proteome</keyword>
<dbReference type="AlphaFoldDB" id="A0ABD2J0E5"/>
<feature type="region of interest" description="Disordered" evidence="1">
    <location>
        <begin position="878"/>
        <end position="901"/>
    </location>
</feature>
<name>A0ABD2J0E5_9BILA</name>
<evidence type="ECO:0000313" key="3">
    <source>
        <dbReference type="EMBL" id="KAL3084852.1"/>
    </source>
</evidence>
<dbReference type="InterPro" id="IPR000358">
    <property type="entry name" value="RNR_small_fam"/>
</dbReference>
<keyword evidence="2" id="KW-0472">Membrane</keyword>
<feature type="transmembrane region" description="Helical" evidence="2">
    <location>
        <begin position="750"/>
        <end position="774"/>
    </location>
</feature>
<organism evidence="3 4">
    <name type="scientific">Heterodera trifolii</name>
    <dbReference type="NCBI Taxonomy" id="157864"/>
    <lineage>
        <taxon>Eukaryota</taxon>
        <taxon>Metazoa</taxon>
        <taxon>Ecdysozoa</taxon>
        <taxon>Nematoda</taxon>
        <taxon>Chromadorea</taxon>
        <taxon>Rhabditida</taxon>
        <taxon>Tylenchina</taxon>
        <taxon>Tylenchomorpha</taxon>
        <taxon>Tylenchoidea</taxon>
        <taxon>Heteroderidae</taxon>
        <taxon>Heteroderinae</taxon>
        <taxon>Heterodera</taxon>
    </lineage>
</organism>
<protein>
    <submittedName>
        <fullName evidence="3">Uncharacterized protein</fullName>
    </submittedName>
</protein>
<feature type="compositionally biased region" description="Basic and acidic residues" evidence="1">
    <location>
        <begin position="883"/>
        <end position="893"/>
    </location>
</feature>
<feature type="region of interest" description="Disordered" evidence="1">
    <location>
        <begin position="809"/>
        <end position="836"/>
    </location>
</feature>
<keyword evidence="2" id="KW-0812">Transmembrane</keyword>
<reference evidence="3 4" key="1">
    <citation type="submission" date="2024-10" db="EMBL/GenBank/DDBJ databases">
        <authorList>
            <person name="Kim D."/>
        </authorList>
    </citation>
    <scope>NUCLEOTIDE SEQUENCE [LARGE SCALE GENOMIC DNA]</scope>
    <source>
        <strain evidence="3">BH-2024</strain>
    </source>
</reference>
<evidence type="ECO:0000313" key="4">
    <source>
        <dbReference type="Proteomes" id="UP001620626"/>
    </source>
</evidence>
<feature type="region of interest" description="Disordered" evidence="1">
    <location>
        <begin position="164"/>
        <end position="201"/>
    </location>
</feature>
<dbReference type="PANTHER" id="PTHR23409:SF21">
    <property type="entry name" value="CAPSID PROTEIN"/>
    <property type="match status" value="1"/>
</dbReference>
<evidence type="ECO:0000256" key="2">
    <source>
        <dbReference type="SAM" id="Phobius"/>
    </source>
</evidence>
<sequence>MHVDFDPLAVDWSHFAEPPPRMDTMLMSGGGSSMGGGGGGGAAPSYPVFTGLPYQRGAGGIGSMFRSFLRFLVPIGRQAGAAIGRQGLETGSRVLSQMLEGRNVKEAMTEEGRAGLKNLLDKAADNLSRQRSAAAAAATNHGGAGRSGRGGALFDFKRYRKIVSNNDNNNNNNHKRKSLSSSTNNIKGNKKRRTSILQSTVGPSLSTPAAAAVAAKTKGQSALAFNSALNVFAVPPTNVSVSRSFFRELLPLSTISQEGPYLFRMFNDNLWADMSRVYLFLELSIQKEDAGGRWVPIEAADQLVGPVQCIGQTFVQQLKVEVQNTELYDSGTLYPYKAYLTNELSFPNSAKGHFMASAGYHPSLKHDNATDAGFLARCARFEGGRKARFLSRLDFDLGNQELYLLNNMDVLFTIYRAKNTFLLQNLAPAPAAGAAARQQYALYLHDIKLYMKVVEVQPSLNLSIYKTLEKQPATYAVRKTEVKSVFLTAGRTEMDHNIFSAAIPRRLTIALVANGAFNGQLAQSPFNFKPYSIREISVHAGAQIYPAVPHRMDFSGSAYIRPFVDMYEALGMANSERSMDITLDQFRDGWTIFMVPMTSTLDDSCGFELLRSGTTSIRLAFNEEIPAGGVEMVVLGEFDQLIMIDYNRHIMSNLSWMILYEPRAGGRMVPHPLFDPATQRANGSDDSVAGAVISSGGSNVAYTVTEAALLNNTTSSTLMGTTSAAAVTSATAMTAAGARVDGAVQIWSTLFLFANYAIVLPMFLLCWMIVVHWLRRSGLMPPPHQSPSTPQHPHRYGGLHTIFEDTVDQKSGQEKDVQQQHQQKEQQRSHTSSAATVTTEAMVREAHRVTSQLAAAIPEPMRSAVTSSVAIPILVSAAQSGGGRKEATQHNSEEEQETQLI</sequence>
<keyword evidence="2" id="KW-1133">Transmembrane helix</keyword>
<dbReference type="PANTHER" id="PTHR23409">
    <property type="entry name" value="RIBONUCLEOSIDE-DIPHOSPHATE REDUCTASE SMALL CHAIN"/>
    <property type="match status" value="1"/>
</dbReference>
<evidence type="ECO:0000256" key="1">
    <source>
        <dbReference type="SAM" id="MobiDB-lite"/>
    </source>
</evidence>
<comment type="caution">
    <text evidence="3">The sequence shown here is derived from an EMBL/GenBank/DDBJ whole genome shotgun (WGS) entry which is preliminary data.</text>
</comment>
<dbReference type="EMBL" id="JBICBT010001070">
    <property type="protein sequence ID" value="KAL3084852.1"/>
    <property type="molecule type" value="Genomic_DNA"/>
</dbReference>
<proteinExistence type="predicted"/>
<accession>A0ABD2J0E5</accession>
<dbReference type="Proteomes" id="UP001620626">
    <property type="component" value="Unassembled WGS sequence"/>
</dbReference>
<gene>
    <name evidence="3" type="ORF">niasHT_031737</name>
</gene>